<dbReference type="InterPro" id="IPR006249">
    <property type="entry name" value="Aconitase/IRP2"/>
</dbReference>
<dbReference type="GO" id="GO:0051536">
    <property type="term" value="F:iron-sulfur cluster binding"/>
    <property type="evidence" value="ECO:0007669"/>
    <property type="project" value="UniProtKB-KW"/>
</dbReference>
<dbReference type="InterPro" id="IPR015928">
    <property type="entry name" value="Aconitase/3IPM_dehydase_swvl"/>
</dbReference>
<feature type="domain" description="Aconitase A/isopropylmalate dehydratase small subunit swivel" evidence="15">
    <location>
        <begin position="744"/>
        <end position="873"/>
    </location>
</feature>
<organism evidence="16 17">
    <name type="scientific">Nocardioides flavescens</name>
    <dbReference type="NCBI Taxonomy" id="2691959"/>
    <lineage>
        <taxon>Bacteria</taxon>
        <taxon>Bacillati</taxon>
        <taxon>Actinomycetota</taxon>
        <taxon>Actinomycetes</taxon>
        <taxon>Propionibacteriales</taxon>
        <taxon>Nocardioidaceae</taxon>
        <taxon>Nocardioides</taxon>
    </lineage>
</organism>
<dbReference type="GO" id="GO:0003994">
    <property type="term" value="F:aconitate hydratase activity"/>
    <property type="evidence" value="ECO:0007669"/>
    <property type="project" value="UniProtKB-EC"/>
</dbReference>
<protein>
    <recommendedName>
        <fullName evidence="5">Aconitate hydratase A</fullName>
        <ecNumber evidence="4">4.2.1.3</ecNumber>
    </recommendedName>
</protein>
<evidence type="ECO:0000256" key="2">
    <source>
        <dbReference type="ARBA" id="ARBA00004717"/>
    </source>
</evidence>
<dbReference type="FunFam" id="3.20.19.10:FF:000001">
    <property type="entry name" value="Aconitate hydratase"/>
    <property type="match status" value="1"/>
</dbReference>
<keyword evidence="8" id="KW-0694">RNA-binding</keyword>
<dbReference type="AlphaFoldDB" id="A0A6L7EY16"/>
<evidence type="ECO:0000256" key="10">
    <source>
        <dbReference type="ARBA" id="ARBA00023014"/>
    </source>
</evidence>
<gene>
    <name evidence="16" type="primary">acnA</name>
    <name evidence="16" type="ORF">GRQ65_03460</name>
</gene>
<feature type="domain" description="Aconitase/3-isopropylmalate dehydratase large subunit alpha/beta/alpha" evidence="14">
    <location>
        <begin position="69"/>
        <end position="614"/>
    </location>
</feature>
<evidence type="ECO:0000313" key="17">
    <source>
        <dbReference type="Proteomes" id="UP000473325"/>
    </source>
</evidence>
<dbReference type="NCBIfam" id="NF009520">
    <property type="entry name" value="PRK12881.1"/>
    <property type="match status" value="1"/>
</dbReference>
<dbReference type="CDD" id="cd01580">
    <property type="entry name" value="AcnA_IRP_Swivel"/>
    <property type="match status" value="1"/>
</dbReference>
<dbReference type="PRINTS" id="PR00415">
    <property type="entry name" value="ACONITASE"/>
</dbReference>
<dbReference type="FunFam" id="3.30.499.10:FF:000002">
    <property type="entry name" value="Aconitate hydratase"/>
    <property type="match status" value="1"/>
</dbReference>
<keyword evidence="9" id="KW-0408">Iron</keyword>
<comment type="cofactor">
    <cofactor evidence="1">
        <name>[4Fe-4S] cluster</name>
        <dbReference type="ChEBI" id="CHEBI:49883"/>
    </cofactor>
</comment>
<evidence type="ECO:0000256" key="6">
    <source>
        <dbReference type="ARBA" id="ARBA00022532"/>
    </source>
</evidence>
<evidence type="ECO:0000256" key="13">
    <source>
        <dbReference type="SAM" id="MobiDB-lite"/>
    </source>
</evidence>
<dbReference type="Pfam" id="PF00694">
    <property type="entry name" value="Aconitase_C"/>
    <property type="match status" value="1"/>
</dbReference>
<dbReference type="Gene3D" id="3.20.19.10">
    <property type="entry name" value="Aconitase, domain 4"/>
    <property type="match status" value="1"/>
</dbReference>
<keyword evidence="17" id="KW-1185">Reference proteome</keyword>
<dbReference type="NCBIfam" id="NF006757">
    <property type="entry name" value="PRK09277.1"/>
    <property type="match status" value="1"/>
</dbReference>
<keyword evidence="7" id="KW-0479">Metal-binding</keyword>
<dbReference type="InterPro" id="IPR036008">
    <property type="entry name" value="Aconitase_4Fe-4S_dom"/>
</dbReference>
<feature type="region of interest" description="Disordered" evidence="13">
    <location>
        <begin position="403"/>
        <end position="461"/>
    </location>
</feature>
<evidence type="ECO:0000259" key="14">
    <source>
        <dbReference type="Pfam" id="PF00330"/>
    </source>
</evidence>
<sequence length="950" mass="102403">MASKDSFGAKKTLEVGDKSYEIFRLDAVEGDGLDVQSLPFSLKVLLENLLRTEDGADITEDHIRALAGWDADAQPDKEIQFTPARVIMQDFTGVPCIVDLATMREAMAELGGDPTKINPLAPAELVIDHSVIADVFGSPEAFERNVEIEYDRNRERYQFLRWGQGAFEDFKVVPPGTGIVHQVNIEHLARTVFTREVDGELLAYPDTCVGTDSHTTMVNGIGVVGWGVGGIEAEAAMLGQPVSMLIPRVVGFKLNGDLPEGSTATDLVLTITEMLRKHGVVGKFVEFYGPGVSALPLANRATIGNMSPEFGSTIAVFPIDEQTLDYLELTGRSAEQRALVEAYAKEQGLWHDPSAEPRYSERLELDLATVVPSLAGPKRPQDRVALSEAKQGFRAALADYVDEGDEGATGPDAAAGAQGYDESVEETFPASDAPSHSGEASAPPVDYASCAPKDGGRPSNPVKVTLEDGTEFELDHGAVTIAAITSCTNTSNPSVMIGAALLAKNAVEKGLQRKPWVKTTLAPGSKVVSDYYDKAGLTPYLDKLGFNLVGYGCTTCIGNSGPLIPEVSAAVNEKDLAVTSVLSGNRNFEGRINPDVKMNYLASPPLVVAYALAGSMDLDLFTDPLGQDQDGNDVFMKDIWPSPAEVERVIGEAMSSETFEKEYADVFAGDQRWQELPTPEGDTFAWDAESTYVRKPPYFDGMPDEPEAVTDIEGARVLLKLGDSVTTDHISPAGAIKKDSPAGRYLAEHGVEQRDFNSYGSRRGNHEVMIRGTFANIRLRNQLAQGTEGGFTRDFTRDDAPVTTVYEASEAYLAAGTPLVVLAGKEYGSGSSRDWAAKGTALLGVKAVIAESYERIHRSNLIGMGVLPLQYPEGQNAESLGLTGEETFSFTGVTELNDGTTPRTVKVTATRGDETVEFDAVVRIDTPGEANYYRNGGIMQYVLRNLRRAS</sequence>
<dbReference type="Proteomes" id="UP000473325">
    <property type="component" value="Unassembled WGS sequence"/>
</dbReference>
<evidence type="ECO:0000256" key="3">
    <source>
        <dbReference type="ARBA" id="ARBA00007185"/>
    </source>
</evidence>
<comment type="similarity">
    <text evidence="3">Belongs to the aconitase/IPM isomerase family.</text>
</comment>
<evidence type="ECO:0000256" key="4">
    <source>
        <dbReference type="ARBA" id="ARBA00012926"/>
    </source>
</evidence>
<evidence type="ECO:0000256" key="9">
    <source>
        <dbReference type="ARBA" id="ARBA00023004"/>
    </source>
</evidence>
<dbReference type="Pfam" id="PF00330">
    <property type="entry name" value="Aconitase"/>
    <property type="match status" value="1"/>
</dbReference>
<dbReference type="RefSeq" id="WP_160875208.1">
    <property type="nucleotide sequence ID" value="NZ_WUEK01000002.1"/>
</dbReference>
<evidence type="ECO:0000256" key="12">
    <source>
        <dbReference type="ARBA" id="ARBA00023501"/>
    </source>
</evidence>
<dbReference type="CDD" id="cd01586">
    <property type="entry name" value="AcnA_IRP"/>
    <property type="match status" value="1"/>
</dbReference>
<dbReference type="SUPFAM" id="SSF52016">
    <property type="entry name" value="LeuD/IlvD-like"/>
    <property type="match status" value="1"/>
</dbReference>
<name>A0A6L7EY16_9ACTN</name>
<dbReference type="PANTHER" id="PTHR11670">
    <property type="entry name" value="ACONITASE/IRON-RESPONSIVE ELEMENT FAMILY MEMBER"/>
    <property type="match status" value="1"/>
</dbReference>
<evidence type="ECO:0000256" key="5">
    <source>
        <dbReference type="ARBA" id="ARBA00019378"/>
    </source>
</evidence>
<evidence type="ECO:0000256" key="11">
    <source>
        <dbReference type="ARBA" id="ARBA00023239"/>
    </source>
</evidence>
<evidence type="ECO:0000259" key="15">
    <source>
        <dbReference type="Pfam" id="PF00694"/>
    </source>
</evidence>
<dbReference type="UniPathway" id="UPA00223">
    <property type="reaction ID" value="UER00718"/>
</dbReference>
<dbReference type="SUPFAM" id="SSF53732">
    <property type="entry name" value="Aconitase iron-sulfur domain"/>
    <property type="match status" value="1"/>
</dbReference>
<evidence type="ECO:0000256" key="1">
    <source>
        <dbReference type="ARBA" id="ARBA00001966"/>
    </source>
</evidence>
<dbReference type="FunFam" id="3.30.499.10:FF:000009">
    <property type="entry name" value="Aconitate hydratase"/>
    <property type="match status" value="1"/>
</dbReference>
<proteinExistence type="inferred from homology"/>
<accession>A0A6L7EY16</accession>
<dbReference type="EMBL" id="WUEK01000002">
    <property type="protein sequence ID" value="MXG88601.1"/>
    <property type="molecule type" value="Genomic_DNA"/>
</dbReference>
<reference evidence="16 17" key="1">
    <citation type="submission" date="2019-12" db="EMBL/GenBank/DDBJ databases">
        <authorList>
            <person name="Kun Z."/>
        </authorList>
    </citation>
    <scope>NUCLEOTIDE SEQUENCE [LARGE SCALE GENOMIC DNA]</scope>
    <source>
        <strain evidence="16 17">YIM 123512</strain>
    </source>
</reference>
<comment type="caution">
    <text evidence="16">The sequence shown here is derived from an EMBL/GenBank/DDBJ whole genome shotgun (WGS) entry which is preliminary data.</text>
</comment>
<dbReference type="InterPro" id="IPR000573">
    <property type="entry name" value="AconitaseA/IPMdHydase_ssu_swvl"/>
</dbReference>
<dbReference type="GO" id="GO:0019679">
    <property type="term" value="P:propionate metabolic process, methylcitrate cycle"/>
    <property type="evidence" value="ECO:0007669"/>
    <property type="project" value="UniProtKB-ARBA"/>
</dbReference>
<dbReference type="InterPro" id="IPR001030">
    <property type="entry name" value="Acoase/IPM_deHydtase_lsu_aba"/>
</dbReference>
<comment type="pathway">
    <text evidence="2">Carbohydrate metabolism; tricarboxylic acid cycle; isocitrate from oxaloacetate: step 2/2.</text>
</comment>
<dbReference type="EC" id="4.2.1.3" evidence="4"/>
<evidence type="ECO:0000313" key="16">
    <source>
        <dbReference type="EMBL" id="MXG88601.1"/>
    </source>
</evidence>
<evidence type="ECO:0000256" key="7">
    <source>
        <dbReference type="ARBA" id="ARBA00022723"/>
    </source>
</evidence>
<dbReference type="PROSITE" id="PS01244">
    <property type="entry name" value="ACONITASE_2"/>
    <property type="match status" value="1"/>
</dbReference>
<dbReference type="GO" id="GO:0006099">
    <property type="term" value="P:tricarboxylic acid cycle"/>
    <property type="evidence" value="ECO:0007669"/>
    <property type="project" value="UniProtKB-UniPathway"/>
</dbReference>
<dbReference type="Gene3D" id="6.10.190.10">
    <property type="match status" value="1"/>
</dbReference>
<dbReference type="InterPro" id="IPR044137">
    <property type="entry name" value="AcnA_IRP_Swivel"/>
</dbReference>
<dbReference type="GO" id="GO:0003723">
    <property type="term" value="F:RNA binding"/>
    <property type="evidence" value="ECO:0007669"/>
    <property type="project" value="UniProtKB-KW"/>
</dbReference>
<dbReference type="Gene3D" id="3.30.499.10">
    <property type="entry name" value="Aconitase, domain 3"/>
    <property type="match status" value="2"/>
</dbReference>
<dbReference type="UniPathway" id="UPA00946"/>
<keyword evidence="10" id="KW-0411">Iron-sulfur</keyword>
<dbReference type="GO" id="GO:0046872">
    <property type="term" value="F:metal ion binding"/>
    <property type="evidence" value="ECO:0007669"/>
    <property type="project" value="UniProtKB-KW"/>
</dbReference>
<evidence type="ECO:0000256" key="8">
    <source>
        <dbReference type="ARBA" id="ARBA00022884"/>
    </source>
</evidence>
<dbReference type="PROSITE" id="PS00450">
    <property type="entry name" value="ACONITASE_1"/>
    <property type="match status" value="1"/>
</dbReference>
<keyword evidence="11 16" id="KW-0456">Lyase</keyword>
<comment type="catalytic activity">
    <reaction evidence="12">
        <text>citrate = D-threo-isocitrate</text>
        <dbReference type="Rhea" id="RHEA:10336"/>
        <dbReference type="ChEBI" id="CHEBI:15562"/>
        <dbReference type="ChEBI" id="CHEBI:16947"/>
        <dbReference type="EC" id="4.2.1.3"/>
    </reaction>
</comment>
<keyword evidence="6" id="KW-0816">Tricarboxylic acid cycle</keyword>
<dbReference type="InterPro" id="IPR015931">
    <property type="entry name" value="Acnase/IPM_dHydase_lsu_aba_1/3"/>
</dbReference>
<dbReference type="InterPro" id="IPR018136">
    <property type="entry name" value="Aconitase_4Fe-4S_BS"/>
</dbReference>